<proteinExistence type="predicted"/>
<accession>D2EFR6</accession>
<keyword evidence="1" id="KW-0347">Helicase</keyword>
<keyword evidence="1" id="KW-0067">ATP-binding</keyword>
<name>D2EFR6_PARA4</name>
<dbReference type="GO" id="GO:0004386">
    <property type="term" value="F:helicase activity"/>
    <property type="evidence" value="ECO:0007669"/>
    <property type="project" value="UniProtKB-KW"/>
</dbReference>
<reference evidence="1 2" key="1">
    <citation type="journal article" date="2010" name="Proc. Natl. Acad. Sci. U.S.A.">
        <title>Enigmatic, ultrasmall, uncultivated Archaea.</title>
        <authorList>
            <person name="Baker B.J."/>
            <person name="Comolli L.R."/>
            <person name="Dick G.J."/>
            <person name="Hauser L.J."/>
            <person name="Hyatt D."/>
            <person name="Dill B.D."/>
            <person name="Land M.L."/>
            <person name="Verberkmoes N.C."/>
            <person name="Hettich R.L."/>
            <person name="Banfield J.F."/>
        </authorList>
    </citation>
    <scope>NUCLEOTIDE SEQUENCE [LARGE SCALE GENOMIC DNA]</scope>
</reference>
<protein>
    <submittedName>
        <fullName evidence="1">Nucleic acid binding OB-fold tRNA/helicase-type</fullName>
    </submittedName>
</protein>
<gene>
    <name evidence="1" type="ORF">BJBARM4_0591</name>
</gene>
<dbReference type="AlphaFoldDB" id="D2EFR6"/>
<sequence>MENQVIKDTEIKEIKEDSVRIRFVGKILSYDDKTGMFEVEDGGQRITCLPNYQENIKLEPSELVLVTGKSIAADSAFEVRADKAENININDYNNYKKYLITRNNILHSNGS</sequence>
<dbReference type="Proteomes" id="UP000009375">
    <property type="component" value="Unassembled WGS sequence"/>
</dbReference>
<keyword evidence="1" id="KW-0547">Nucleotide-binding</keyword>
<organism evidence="1 2">
    <name type="scientific">Candidatus Parvarchaeum acidiphilum ARMAN-4</name>
    <dbReference type="NCBI Taxonomy" id="662760"/>
    <lineage>
        <taxon>Archaea</taxon>
        <taxon>Candidatus Parvarchaeota</taxon>
        <taxon>Candidatus Parvarchaeum</taxon>
    </lineage>
</organism>
<evidence type="ECO:0000313" key="1">
    <source>
        <dbReference type="EMBL" id="EEZ92759.1"/>
    </source>
</evidence>
<keyword evidence="1" id="KW-0378">Hydrolase</keyword>
<evidence type="ECO:0000313" key="2">
    <source>
        <dbReference type="Proteomes" id="UP000009375"/>
    </source>
</evidence>
<dbReference type="EMBL" id="GG730049">
    <property type="protein sequence ID" value="EEZ92759.1"/>
    <property type="molecule type" value="Genomic_DNA"/>
</dbReference>